<name>A0ABW3P1V5_9SPHN</name>
<comment type="similarity">
    <text evidence="1 2">Belongs to the glycosyl hydrolase 68 family.</text>
</comment>
<dbReference type="Pfam" id="PF02435">
    <property type="entry name" value="Glyco_hydro_68"/>
    <property type="match status" value="2"/>
</dbReference>
<dbReference type="GO" id="GO:0016787">
    <property type="term" value="F:hydrolase activity"/>
    <property type="evidence" value="ECO:0007669"/>
    <property type="project" value="UniProtKB-KW"/>
</dbReference>
<dbReference type="CDD" id="cd08997">
    <property type="entry name" value="GH68"/>
    <property type="match status" value="1"/>
</dbReference>
<reference evidence="4" key="1">
    <citation type="journal article" date="2019" name="Int. J. Syst. Evol. Microbiol.">
        <title>The Global Catalogue of Microorganisms (GCM) 10K type strain sequencing project: providing services to taxonomists for standard genome sequencing and annotation.</title>
        <authorList>
            <consortium name="The Broad Institute Genomics Platform"/>
            <consortium name="The Broad Institute Genome Sequencing Center for Infectious Disease"/>
            <person name="Wu L."/>
            <person name="Ma J."/>
        </authorList>
    </citation>
    <scope>NUCLEOTIDE SEQUENCE [LARGE SCALE GENOMIC DNA]</scope>
    <source>
        <strain evidence="4">CCUG 54329</strain>
    </source>
</reference>
<evidence type="ECO:0000313" key="4">
    <source>
        <dbReference type="Proteomes" id="UP001597203"/>
    </source>
</evidence>
<dbReference type="InterPro" id="IPR003469">
    <property type="entry name" value="Glyco_hydro_68"/>
</dbReference>
<keyword evidence="4" id="KW-1185">Reference proteome</keyword>
<accession>A0ABW3P1V5</accession>
<dbReference type="EMBL" id="JBHTLS010000129">
    <property type="protein sequence ID" value="MFD1105899.1"/>
    <property type="molecule type" value="Genomic_DNA"/>
</dbReference>
<keyword evidence="3" id="KW-0378">Hydrolase</keyword>
<dbReference type="RefSeq" id="WP_380912078.1">
    <property type="nucleotide sequence ID" value="NZ_JBHTLS010000129.1"/>
</dbReference>
<organism evidence="3 4">
    <name type="scientific">Sphingobium olei</name>
    <dbReference type="NCBI Taxonomy" id="420955"/>
    <lineage>
        <taxon>Bacteria</taxon>
        <taxon>Pseudomonadati</taxon>
        <taxon>Pseudomonadota</taxon>
        <taxon>Alphaproteobacteria</taxon>
        <taxon>Sphingomonadales</taxon>
        <taxon>Sphingomonadaceae</taxon>
        <taxon>Sphingobium</taxon>
    </lineage>
</organism>
<evidence type="ECO:0000313" key="3">
    <source>
        <dbReference type="EMBL" id="MFD1105899.1"/>
    </source>
</evidence>
<protein>
    <submittedName>
        <fullName evidence="3">Glycoside hydrolase family 68 protein</fullName>
    </submittedName>
</protein>
<sequence length="370" mass="40051">MDRRTFHWTAAHVAAIGDDHHAPVIKESAPVLPGTDLWDHWPIIDRQGRTVDFPGGPLVVALTAPVMPDPEARHAVARLRLMQKRSEGWLDFGPLLPDDFNPGSREWAGTAVLEDDGKTLSLYYTSAGVRGEAEPTFLQRMLVTRGTLRLSDAGAIVDDWTALEELFVPDDRLYQSDMTGGGAVGTIKAFRDPFPVIDPTTGEEFILFSASKPGSKSDWNGLIGVARREGGVCTFLPPLVDADGLNNELERPHIVRHGGRFYLFWSTQAKVFAAGGPRGPNGLYGVVSDNLLGPWRPLNGTGLVIGNPIDAPFQAYSWLVLDDLSVWSFADLVGLATPPRNQAEARSAFAGSPAPVLQLALDGDSSRIVA</sequence>
<proteinExistence type="inferred from homology"/>
<dbReference type="SUPFAM" id="SSF75005">
    <property type="entry name" value="Arabinanase/levansucrase/invertase"/>
    <property type="match status" value="1"/>
</dbReference>
<gene>
    <name evidence="3" type="ORF">ACFQ24_13625</name>
</gene>
<dbReference type="InterPro" id="IPR023296">
    <property type="entry name" value="Glyco_hydro_beta-prop_sf"/>
</dbReference>
<dbReference type="Proteomes" id="UP001597203">
    <property type="component" value="Unassembled WGS sequence"/>
</dbReference>
<dbReference type="Gene3D" id="2.115.10.20">
    <property type="entry name" value="Glycosyl hydrolase domain, family 43"/>
    <property type="match status" value="1"/>
</dbReference>
<evidence type="ECO:0000256" key="2">
    <source>
        <dbReference type="RuleBase" id="RU361220"/>
    </source>
</evidence>
<comment type="caution">
    <text evidence="3">The sequence shown here is derived from an EMBL/GenBank/DDBJ whole genome shotgun (WGS) entry which is preliminary data.</text>
</comment>
<evidence type="ECO:0000256" key="1">
    <source>
        <dbReference type="ARBA" id="ARBA00006775"/>
    </source>
</evidence>